<organism evidence="1">
    <name type="scientific">marine metagenome</name>
    <dbReference type="NCBI Taxonomy" id="408172"/>
    <lineage>
        <taxon>unclassified sequences</taxon>
        <taxon>metagenomes</taxon>
        <taxon>ecological metagenomes</taxon>
    </lineage>
</organism>
<reference evidence="1" key="1">
    <citation type="submission" date="2018-05" db="EMBL/GenBank/DDBJ databases">
        <authorList>
            <person name="Lanie J.A."/>
            <person name="Ng W.-L."/>
            <person name="Kazmierczak K.M."/>
            <person name="Andrzejewski T.M."/>
            <person name="Davidsen T.M."/>
            <person name="Wayne K.J."/>
            <person name="Tettelin H."/>
            <person name="Glass J.I."/>
            <person name="Rusch D."/>
            <person name="Podicherti R."/>
            <person name="Tsui H.-C.T."/>
            <person name="Winkler M.E."/>
        </authorList>
    </citation>
    <scope>NUCLEOTIDE SEQUENCE</scope>
</reference>
<proteinExistence type="predicted"/>
<evidence type="ECO:0000313" key="1">
    <source>
        <dbReference type="EMBL" id="SVE40074.1"/>
    </source>
</evidence>
<name>A0A383D6X4_9ZZZZ</name>
<feature type="non-terminal residue" evidence="1">
    <location>
        <position position="126"/>
    </location>
</feature>
<protein>
    <submittedName>
        <fullName evidence="1">Uncharacterized protein</fullName>
    </submittedName>
</protein>
<gene>
    <name evidence="1" type="ORF">METZ01_LOCUS492928</name>
</gene>
<sequence length="126" mass="12210">MGSGTTVGLGVGVTGGSVGVGSTVEVGGGSSVDVGLPMVLVLDSTTVGVGSSVGEMSGVGVTVMLSDSLSFSTTAVPAFEATVGRATGCDLCTPLVHDTFVGFFTAVGAAERSRVETASLVDRFSG</sequence>
<dbReference type="AlphaFoldDB" id="A0A383D6X4"/>
<accession>A0A383D6X4</accession>
<dbReference type="EMBL" id="UINC01214720">
    <property type="protein sequence ID" value="SVE40074.1"/>
    <property type="molecule type" value="Genomic_DNA"/>
</dbReference>